<dbReference type="InterPro" id="IPR019253">
    <property type="entry name" value="DUF2244_TM"/>
</dbReference>
<dbReference type="EMBL" id="JAEQNC010000001">
    <property type="protein sequence ID" value="MBL0370514.1"/>
    <property type="molecule type" value="Genomic_DNA"/>
</dbReference>
<evidence type="ECO:0000313" key="3">
    <source>
        <dbReference type="Proteomes" id="UP000633219"/>
    </source>
</evidence>
<keyword evidence="1" id="KW-0812">Transmembrane</keyword>
<evidence type="ECO:0000313" key="2">
    <source>
        <dbReference type="EMBL" id="MBL0370514.1"/>
    </source>
</evidence>
<dbReference type="Pfam" id="PF10003">
    <property type="entry name" value="DUF2244"/>
    <property type="match status" value="1"/>
</dbReference>
<keyword evidence="1" id="KW-1133">Transmembrane helix</keyword>
<organism evidence="2 3">
    <name type="scientific">Rhizobium setariae</name>
    <dbReference type="NCBI Taxonomy" id="2801340"/>
    <lineage>
        <taxon>Bacteria</taxon>
        <taxon>Pseudomonadati</taxon>
        <taxon>Pseudomonadota</taxon>
        <taxon>Alphaproteobacteria</taxon>
        <taxon>Hyphomicrobiales</taxon>
        <taxon>Rhizobiaceae</taxon>
        <taxon>Rhizobium/Agrobacterium group</taxon>
        <taxon>Rhizobium</taxon>
    </lineage>
</organism>
<dbReference type="RefSeq" id="WP_201651762.1">
    <property type="nucleotide sequence ID" value="NZ_JAEQNC010000001.1"/>
</dbReference>
<sequence length="166" mass="18796">MTIGNDSETINSQPVFTAELKPHRSLGKTGFRVLMALTFVLCFFNAIFFMVTGALPVAMFFGIDFILLYGAFWLNYRSARARERIMLSRTELEIHKVSPAGRITRSLYSPFWARFDVARHEEYGITSMAVTGKGRYTPVGMFLGADERESFARAFTSALATVKRRI</sequence>
<keyword evidence="1" id="KW-0472">Membrane</keyword>
<dbReference type="PIRSF" id="PIRSF032162">
    <property type="entry name" value="UCP032162_imp"/>
    <property type="match status" value="1"/>
</dbReference>
<name>A0A936YHV6_9HYPH</name>
<accession>A0A936YHV6</accession>
<evidence type="ECO:0000256" key="1">
    <source>
        <dbReference type="SAM" id="Phobius"/>
    </source>
</evidence>
<reference evidence="2" key="1">
    <citation type="submission" date="2021-01" db="EMBL/GenBank/DDBJ databases">
        <title>Rhizobium sp. strain KVB221 16S ribosomal RNA gene Genome sequencing and assembly.</title>
        <authorList>
            <person name="Kang M."/>
        </authorList>
    </citation>
    <scope>NUCLEOTIDE SEQUENCE</scope>
    <source>
        <strain evidence="2">KVB221</strain>
    </source>
</reference>
<dbReference type="AlphaFoldDB" id="A0A936YHV6"/>
<protein>
    <submittedName>
        <fullName evidence="2">DUF2244 domain-containing protein</fullName>
    </submittedName>
</protein>
<keyword evidence="3" id="KW-1185">Reference proteome</keyword>
<proteinExistence type="predicted"/>
<dbReference type="Proteomes" id="UP000633219">
    <property type="component" value="Unassembled WGS sequence"/>
</dbReference>
<gene>
    <name evidence="2" type="ORF">JJB09_00605</name>
</gene>
<feature type="transmembrane region" description="Helical" evidence="1">
    <location>
        <begin position="57"/>
        <end position="76"/>
    </location>
</feature>
<comment type="caution">
    <text evidence="2">The sequence shown here is derived from an EMBL/GenBank/DDBJ whole genome shotgun (WGS) entry which is preliminary data.</text>
</comment>
<feature type="transmembrane region" description="Helical" evidence="1">
    <location>
        <begin position="31"/>
        <end position="51"/>
    </location>
</feature>
<dbReference type="InterPro" id="IPR016990">
    <property type="entry name" value="UCP032162_TM"/>
</dbReference>